<reference evidence="13 14" key="1">
    <citation type="submission" date="2024-01" db="EMBL/GenBank/DDBJ databases">
        <title>The complete chloroplast genome sequence of Lithospermum erythrorhizon: insights into the phylogenetic relationship among Boraginaceae species and the maternal lineages of purple gromwells.</title>
        <authorList>
            <person name="Okada T."/>
            <person name="Watanabe K."/>
        </authorList>
    </citation>
    <scope>NUCLEOTIDE SEQUENCE [LARGE SCALE GENOMIC DNA]</scope>
</reference>
<name>A0AAV3NIF8_LITER</name>
<dbReference type="Pfam" id="PF02298">
    <property type="entry name" value="Cu_bind_like"/>
    <property type="match status" value="1"/>
</dbReference>
<dbReference type="InterPro" id="IPR008700">
    <property type="entry name" value="TypeIII_avirulence_cleave"/>
</dbReference>
<evidence type="ECO:0000256" key="6">
    <source>
        <dbReference type="ARBA" id="ARBA00023157"/>
    </source>
</evidence>
<feature type="domain" description="Phytocyanin" evidence="12">
    <location>
        <begin position="28"/>
        <end position="130"/>
    </location>
</feature>
<evidence type="ECO:0000256" key="10">
    <source>
        <dbReference type="SAM" id="MobiDB-lite"/>
    </source>
</evidence>
<evidence type="ECO:0000259" key="12">
    <source>
        <dbReference type="PROSITE" id="PS51485"/>
    </source>
</evidence>
<dbReference type="Pfam" id="PF05627">
    <property type="entry name" value="AvrRpt-cleavage"/>
    <property type="match status" value="1"/>
</dbReference>
<keyword evidence="6" id="KW-1015">Disulfide bond</keyword>
<keyword evidence="14" id="KW-1185">Reference proteome</keyword>
<proteinExistence type="inferred from homology"/>
<dbReference type="InterPro" id="IPR039391">
    <property type="entry name" value="Phytocyanin-like"/>
</dbReference>
<keyword evidence="7" id="KW-0325">Glycoprotein</keyword>
<dbReference type="AlphaFoldDB" id="A0AAV3NIF8"/>
<comment type="subcellular location">
    <subcellularLocation>
        <location evidence="1">Cell membrane</location>
        <topology evidence="1">Lipid-anchor</topology>
        <topology evidence="1">GPI-anchor</topology>
    </subcellularLocation>
</comment>
<keyword evidence="3" id="KW-0336">GPI-anchor</keyword>
<dbReference type="PROSITE" id="PS51485">
    <property type="entry name" value="PHYTOCYANIN"/>
    <property type="match status" value="1"/>
</dbReference>
<dbReference type="GO" id="GO:0009055">
    <property type="term" value="F:electron transfer activity"/>
    <property type="evidence" value="ECO:0007669"/>
    <property type="project" value="InterPro"/>
</dbReference>
<evidence type="ECO:0000256" key="1">
    <source>
        <dbReference type="ARBA" id="ARBA00004609"/>
    </source>
</evidence>
<dbReference type="GO" id="GO:0005886">
    <property type="term" value="C:plasma membrane"/>
    <property type="evidence" value="ECO:0007669"/>
    <property type="project" value="UniProtKB-SubCell"/>
</dbReference>
<dbReference type="InterPro" id="IPR041846">
    <property type="entry name" value="ENL_dom"/>
</dbReference>
<gene>
    <name evidence="13" type="ORF">LIER_00706</name>
</gene>
<feature type="chain" id="PRO_5044010991" description="Phytocyanin domain-containing protein" evidence="11">
    <location>
        <begin position="28"/>
        <end position="239"/>
    </location>
</feature>
<evidence type="ECO:0000256" key="4">
    <source>
        <dbReference type="ARBA" id="ARBA00022729"/>
    </source>
</evidence>
<dbReference type="InterPro" id="IPR003245">
    <property type="entry name" value="Phytocyanin_dom"/>
</dbReference>
<dbReference type="PANTHER" id="PTHR33021">
    <property type="entry name" value="BLUE COPPER PROTEIN"/>
    <property type="match status" value="1"/>
</dbReference>
<dbReference type="CDD" id="cd11019">
    <property type="entry name" value="OsENODL1_like"/>
    <property type="match status" value="1"/>
</dbReference>
<evidence type="ECO:0000313" key="13">
    <source>
        <dbReference type="EMBL" id="GAA0139090.1"/>
    </source>
</evidence>
<dbReference type="Gene3D" id="2.60.40.420">
    <property type="entry name" value="Cupredoxins - blue copper proteins"/>
    <property type="match status" value="1"/>
</dbReference>
<organism evidence="13 14">
    <name type="scientific">Lithospermum erythrorhizon</name>
    <name type="common">Purple gromwell</name>
    <name type="synonym">Lithospermum officinale var. erythrorhizon</name>
    <dbReference type="NCBI Taxonomy" id="34254"/>
    <lineage>
        <taxon>Eukaryota</taxon>
        <taxon>Viridiplantae</taxon>
        <taxon>Streptophyta</taxon>
        <taxon>Embryophyta</taxon>
        <taxon>Tracheophyta</taxon>
        <taxon>Spermatophyta</taxon>
        <taxon>Magnoliopsida</taxon>
        <taxon>eudicotyledons</taxon>
        <taxon>Gunneridae</taxon>
        <taxon>Pentapetalae</taxon>
        <taxon>asterids</taxon>
        <taxon>lamiids</taxon>
        <taxon>Boraginales</taxon>
        <taxon>Boraginaceae</taxon>
        <taxon>Boraginoideae</taxon>
        <taxon>Lithospermeae</taxon>
        <taxon>Lithospermum</taxon>
    </lineage>
</organism>
<dbReference type="EMBL" id="BAABME010000058">
    <property type="protein sequence ID" value="GAA0139090.1"/>
    <property type="molecule type" value="Genomic_DNA"/>
</dbReference>
<evidence type="ECO:0000256" key="7">
    <source>
        <dbReference type="ARBA" id="ARBA00023180"/>
    </source>
</evidence>
<dbReference type="Proteomes" id="UP001454036">
    <property type="component" value="Unassembled WGS sequence"/>
</dbReference>
<comment type="caution">
    <text evidence="13">The sequence shown here is derived from an EMBL/GenBank/DDBJ whole genome shotgun (WGS) entry which is preliminary data.</text>
</comment>
<dbReference type="InterPro" id="IPR008972">
    <property type="entry name" value="Cupredoxin"/>
</dbReference>
<feature type="region of interest" description="Disordered" evidence="10">
    <location>
        <begin position="200"/>
        <end position="226"/>
    </location>
</feature>
<sequence length="239" mass="26649">MALINTQHGILLILFTILFSSSQLVSAFEYKAGDKTGWIVPPPNDTNFYNHWASQKRFKPGDTIRFKYKKDSVMEVMEEDYTRCNSTRPTLFSNTGNSIYSLDRSGYFYFISGASGHCQKGQKMVVKVMTLDQESNSGAGGKSAASSLISNNAIVLFSLFIVQGHGRPLPKFGEWDVNNPASADGFTVIFAKARDEKKATGSTANVAPAPTQINNRTQHTNRPPENYYEPQQKKWFCCC</sequence>
<evidence type="ECO:0000313" key="14">
    <source>
        <dbReference type="Proteomes" id="UP001454036"/>
    </source>
</evidence>
<keyword evidence="4 11" id="KW-0732">Signal</keyword>
<feature type="compositionally biased region" description="Polar residues" evidence="10">
    <location>
        <begin position="200"/>
        <end position="223"/>
    </location>
</feature>
<dbReference type="PANTHER" id="PTHR33021:SF49">
    <property type="entry name" value="EARLY NODULIN-LIKE PROTEIN 21"/>
    <property type="match status" value="1"/>
</dbReference>
<keyword evidence="2" id="KW-1003">Cell membrane</keyword>
<evidence type="ECO:0000256" key="5">
    <source>
        <dbReference type="ARBA" id="ARBA00023136"/>
    </source>
</evidence>
<evidence type="ECO:0000256" key="11">
    <source>
        <dbReference type="SAM" id="SignalP"/>
    </source>
</evidence>
<evidence type="ECO:0000256" key="8">
    <source>
        <dbReference type="ARBA" id="ARBA00023288"/>
    </source>
</evidence>
<comment type="similarity">
    <text evidence="9">Belongs to the early nodulin-like (ENODL) family.</text>
</comment>
<evidence type="ECO:0000256" key="3">
    <source>
        <dbReference type="ARBA" id="ARBA00022622"/>
    </source>
</evidence>
<keyword evidence="5" id="KW-0472">Membrane</keyword>
<accession>A0AAV3NIF8</accession>
<keyword evidence="8" id="KW-0449">Lipoprotein</keyword>
<dbReference type="GO" id="GO:0098552">
    <property type="term" value="C:side of membrane"/>
    <property type="evidence" value="ECO:0007669"/>
    <property type="project" value="UniProtKB-KW"/>
</dbReference>
<protein>
    <recommendedName>
        <fullName evidence="12">Phytocyanin domain-containing protein</fullName>
    </recommendedName>
</protein>
<evidence type="ECO:0000256" key="2">
    <source>
        <dbReference type="ARBA" id="ARBA00022475"/>
    </source>
</evidence>
<dbReference type="FunFam" id="2.60.40.420:FF:000010">
    <property type="entry name" value="Early nodulin-like protein 1"/>
    <property type="match status" value="1"/>
</dbReference>
<feature type="signal peptide" evidence="11">
    <location>
        <begin position="1"/>
        <end position="27"/>
    </location>
</feature>
<dbReference type="SUPFAM" id="SSF49503">
    <property type="entry name" value="Cupredoxins"/>
    <property type="match status" value="1"/>
</dbReference>
<evidence type="ECO:0000256" key="9">
    <source>
        <dbReference type="ARBA" id="ARBA00035011"/>
    </source>
</evidence>